<dbReference type="InterPro" id="IPR036866">
    <property type="entry name" value="RibonucZ/Hydroxyglut_hydro"/>
</dbReference>
<dbReference type="GO" id="GO:0016180">
    <property type="term" value="P:snRNA processing"/>
    <property type="evidence" value="ECO:0007669"/>
    <property type="project" value="TreeGrafter"/>
</dbReference>
<dbReference type="GO" id="GO:0004521">
    <property type="term" value="F:RNA endonuclease activity"/>
    <property type="evidence" value="ECO:0007669"/>
    <property type="project" value="TreeGrafter"/>
</dbReference>
<dbReference type="GO" id="GO:0005634">
    <property type="term" value="C:nucleus"/>
    <property type="evidence" value="ECO:0007669"/>
    <property type="project" value="TreeGrafter"/>
</dbReference>
<accession>A0AAW0LBH0</accession>
<feature type="domain" description="Beta-Casp" evidence="2">
    <location>
        <begin position="42"/>
        <end position="160"/>
    </location>
</feature>
<protein>
    <submittedName>
        <fullName evidence="3">Cleavage and polyadenylation specificity factor subunit 3-ii</fullName>
    </submittedName>
</protein>
<gene>
    <name evidence="3" type="ORF">CFP56_005225</name>
</gene>
<dbReference type="PANTHER" id="PTHR11203">
    <property type="entry name" value="CLEAVAGE AND POLYADENYLATION SPECIFICITY FACTOR FAMILY MEMBER"/>
    <property type="match status" value="1"/>
</dbReference>
<dbReference type="Gene3D" id="3.40.50.10890">
    <property type="match status" value="2"/>
</dbReference>
<evidence type="ECO:0000259" key="2">
    <source>
        <dbReference type="SMART" id="SM01027"/>
    </source>
</evidence>
<feature type="non-terminal residue" evidence="3">
    <location>
        <position position="1"/>
    </location>
</feature>
<reference evidence="3 4" key="1">
    <citation type="journal article" date="2018" name="Sci. Data">
        <title>The draft genome sequence of cork oak.</title>
        <authorList>
            <person name="Ramos A.M."/>
            <person name="Usie A."/>
            <person name="Barbosa P."/>
            <person name="Barros P.M."/>
            <person name="Capote T."/>
            <person name="Chaves I."/>
            <person name="Simoes F."/>
            <person name="Abreu I."/>
            <person name="Carrasquinho I."/>
            <person name="Faro C."/>
            <person name="Guimaraes J.B."/>
            <person name="Mendonca D."/>
            <person name="Nobrega F."/>
            <person name="Rodrigues L."/>
            <person name="Saibo N.J.M."/>
            <person name="Varela M.C."/>
            <person name="Egas C."/>
            <person name="Matos J."/>
            <person name="Miguel C.M."/>
            <person name="Oliveira M.M."/>
            <person name="Ricardo C.P."/>
            <person name="Goncalves S."/>
        </authorList>
    </citation>
    <scope>NUCLEOTIDE SEQUENCE [LARGE SCALE GENOMIC DNA]</scope>
    <source>
        <strain evidence="4">cv. HL8</strain>
    </source>
</reference>
<evidence type="ECO:0000313" key="4">
    <source>
        <dbReference type="Proteomes" id="UP000237347"/>
    </source>
</evidence>
<dbReference type="Pfam" id="PF16661">
    <property type="entry name" value="Lactamase_B_6"/>
    <property type="match status" value="1"/>
</dbReference>
<dbReference type="InterPro" id="IPR022712">
    <property type="entry name" value="Beta_Casp"/>
</dbReference>
<dbReference type="GO" id="GO:0016787">
    <property type="term" value="F:hydrolase activity"/>
    <property type="evidence" value="ECO:0007669"/>
    <property type="project" value="UniProtKB-KW"/>
</dbReference>
<dbReference type="SUPFAM" id="SSF56281">
    <property type="entry name" value="Metallo-hydrolase/oxidoreductase"/>
    <property type="match status" value="2"/>
</dbReference>
<dbReference type="SMART" id="SM01027">
    <property type="entry name" value="Beta-Casp"/>
    <property type="match status" value="1"/>
</dbReference>
<dbReference type="FunFam" id="3.40.50.10890:FF:000005">
    <property type="entry name" value="Cleavage and polyadenylation specificity factor subunit 3-II"/>
    <property type="match status" value="1"/>
</dbReference>
<keyword evidence="4" id="KW-1185">Reference proteome</keyword>
<dbReference type="Pfam" id="PF10996">
    <property type="entry name" value="Beta-Casp"/>
    <property type="match status" value="1"/>
</dbReference>
<comment type="caution">
    <text evidence="3">The sequence shown here is derived from an EMBL/GenBank/DDBJ whole genome shotgun (WGS) entry which is preliminary data.</text>
</comment>
<proteinExistence type="predicted"/>
<keyword evidence="1" id="KW-0378">Hydrolase</keyword>
<dbReference type="Gene3D" id="3.60.15.10">
    <property type="entry name" value="Ribonuclease Z/Hydroxyacylglutathione hydrolase-like"/>
    <property type="match status" value="1"/>
</dbReference>
<organism evidence="3 4">
    <name type="scientific">Quercus suber</name>
    <name type="common">Cork oak</name>
    <dbReference type="NCBI Taxonomy" id="58331"/>
    <lineage>
        <taxon>Eukaryota</taxon>
        <taxon>Viridiplantae</taxon>
        <taxon>Streptophyta</taxon>
        <taxon>Embryophyta</taxon>
        <taxon>Tracheophyta</taxon>
        <taxon>Spermatophyta</taxon>
        <taxon>Magnoliopsida</taxon>
        <taxon>eudicotyledons</taxon>
        <taxon>Gunneridae</taxon>
        <taxon>Pentapetalae</taxon>
        <taxon>rosids</taxon>
        <taxon>fabids</taxon>
        <taxon>Fagales</taxon>
        <taxon>Fagaceae</taxon>
        <taxon>Quercus</taxon>
    </lineage>
</organism>
<evidence type="ECO:0000313" key="3">
    <source>
        <dbReference type="EMBL" id="KAK7848296.1"/>
    </source>
</evidence>
<dbReference type="Proteomes" id="UP000237347">
    <property type="component" value="Unassembled WGS sequence"/>
</dbReference>
<dbReference type="AlphaFoldDB" id="A0AAW0LBH0"/>
<dbReference type="EMBL" id="PKMF04000129">
    <property type="protein sequence ID" value="KAK7848296.1"/>
    <property type="molecule type" value="Genomic_DNA"/>
</dbReference>
<name>A0AAW0LBH0_QUESU</name>
<dbReference type="InterPro" id="IPR001279">
    <property type="entry name" value="Metallo-B-lactamas"/>
</dbReference>
<dbReference type="InterPro" id="IPR050698">
    <property type="entry name" value="MBL"/>
</dbReference>
<sequence length="328" mass="37356">STYATTIRDSKYGREREFLKAVHKCVAGGGKVLIPTFALGRAQELCILLEDYWERMNLKIPIYFSSGLTMQANMYYKMLISWTSQKVKDTYSTHNAFDFKHVLNFDRSMIAAPGPCVLFATPGWLSGGFSLEVFKQWAPSEMNLVTLPGYCAAGTIGHKLMSGKPTKIDLDKNTQLDVRCQYPTKALAPLMLEDYRKVMVERRGEEEQFSSEHIVECMKKVIAVDLKQTVHVDKDLQIRAYYAGHVLGAAMFYAKVGDTAMVYTGDYNMTPDRHLGAAQIDRLQLDLLISESTYATTIRDSKYGREREFLKAVWNINTIISQIFLYFY</sequence>
<dbReference type="PANTHER" id="PTHR11203:SF37">
    <property type="entry name" value="INTEGRATOR COMPLEX SUBUNIT 11"/>
    <property type="match status" value="1"/>
</dbReference>
<evidence type="ECO:0000256" key="1">
    <source>
        <dbReference type="ARBA" id="ARBA00022801"/>
    </source>
</evidence>